<evidence type="ECO:0000256" key="3">
    <source>
        <dbReference type="ARBA" id="ARBA00022525"/>
    </source>
</evidence>
<proteinExistence type="predicted"/>
<evidence type="ECO:0000256" key="7">
    <source>
        <dbReference type="ARBA" id="ARBA00022737"/>
    </source>
</evidence>
<dbReference type="GO" id="GO:0046872">
    <property type="term" value="F:metal ion binding"/>
    <property type="evidence" value="ECO:0007669"/>
    <property type="project" value="UniProtKB-KW"/>
</dbReference>
<dbReference type="InterPro" id="IPR044004">
    <property type="entry name" value="TSP1_spondin_dom"/>
</dbReference>
<dbReference type="AlphaFoldDB" id="A0A7F5RAA7"/>
<evidence type="ECO:0000256" key="1">
    <source>
        <dbReference type="ARBA" id="ARBA00004498"/>
    </source>
</evidence>
<dbReference type="GO" id="GO:0007155">
    <property type="term" value="P:cell adhesion"/>
    <property type="evidence" value="ECO:0007669"/>
    <property type="project" value="UniProtKB-KW"/>
</dbReference>
<dbReference type="Pfam" id="PF19028">
    <property type="entry name" value="TSP1_spondin"/>
    <property type="match status" value="1"/>
</dbReference>
<keyword evidence="7" id="KW-0677">Repeat</keyword>
<comment type="subcellular location">
    <subcellularLocation>
        <location evidence="1">Secreted</location>
        <location evidence="1">Extracellular space</location>
        <location evidence="1">Extracellular matrix</location>
    </subcellularLocation>
</comment>
<dbReference type="GeneID" id="108741440"/>
<keyword evidence="6" id="KW-0732">Signal</keyword>
<evidence type="ECO:0000256" key="10">
    <source>
        <dbReference type="ARBA" id="ARBA00023180"/>
    </source>
</evidence>
<keyword evidence="5" id="KW-0479">Metal-binding</keyword>
<dbReference type="InterPro" id="IPR002861">
    <property type="entry name" value="Reeler_dom"/>
</dbReference>
<evidence type="ECO:0000256" key="4">
    <source>
        <dbReference type="ARBA" id="ARBA00022530"/>
    </source>
</evidence>
<keyword evidence="9" id="KW-1015">Disulfide bond</keyword>
<dbReference type="InterPro" id="IPR020901">
    <property type="entry name" value="Prtase_inh_Kunz-CS"/>
</dbReference>
<feature type="domain" description="Spondin" evidence="14">
    <location>
        <begin position="185"/>
        <end position="378"/>
    </location>
</feature>
<dbReference type="Gene3D" id="2.60.40.2130">
    <property type="entry name" value="F-spondin domain"/>
    <property type="match status" value="1"/>
</dbReference>
<dbReference type="Pfam" id="PF02014">
    <property type="entry name" value="Reeler"/>
    <property type="match status" value="1"/>
</dbReference>
<dbReference type="Proteomes" id="UP000192223">
    <property type="component" value="Unplaced"/>
</dbReference>
<evidence type="ECO:0000256" key="9">
    <source>
        <dbReference type="ARBA" id="ARBA00023157"/>
    </source>
</evidence>
<dbReference type="InterPro" id="IPR009465">
    <property type="entry name" value="Spondin_N"/>
</dbReference>
<sequence length="877" mass="99704">MQLIDYYSGMIFRISITLLLTWFFIQVHSLQCNKKPEGVVPFWSNPHNKVHLEILGNPEGYMPKERYTVKLVAQAQPFTEFLLTVENENGEVTFPDATSSSVGKLDLGDDVLLKFSDKCPNAIMQTNDLPKTEVKVYWIAPEPQSGCVYFKATVVESPRVWYSEEGPLTIKICEATDDGESLPSILERCCACPEAKYEVTFEGLWSRNTHPKDFPEDKWSTKFSDVIGASHSVDYSFWNYGELANDGLRQLAENGNTRELEKELKDNSRHIRTIIKARGISYPNITGKTFAVFRVDNIHHLISLVSMIFPSPDWFVGVSNLELCLRNCSWIESKVLNLYPVDAGIDDGVTYMDRDSPSNPPLPIRQLKSNSPNFRESPFYDESGEPIKPFARIYLSRQRLYEKNCDFDENVESSKPNCELGPWGEWSSCSVTCGKGVQYKQRSLLSNNPEECTADLTMRRVCWGMEENCRESFSSTLREETSVDPLCELTEWGNWSSCSETCGTGTKTRSRRYKNRIAAKRCAASQESPPVLEQNMACQGDGSDCPTELPNYDDCPRIPWSYWSPCLTFCGKGLKVRHRIFDSSSMNRMNPINSLERDEEGSETEDECANIKKVETVECIHEERPICETTSQEPRFICNMPKDEGPCKSNTARWYFDSITEKCEIFRYSGCQGNENNFVSQQECEKVCGDYQKELVYNRTNKKLQLGASVSSVLSYGMLLQNDAAIYAPIISSESYTVPQDCEVTPWSKWTECRTDASCGEGIKMKFRNIKKYPSEGGKQCGDLVKTKECRIRCSNDKQKRNKGSKNENAASKEQEFAKRNLCEMSKWSAWSPCTQSCGSSAVQQRTRVIIRRNVAYGLPCSERVEERSCNLLPCND</sequence>
<feature type="domain" description="Reelin" evidence="13">
    <location>
        <begin position="17"/>
        <end position="185"/>
    </location>
</feature>
<dbReference type="InParanoid" id="A0A7F5RAA7"/>
<evidence type="ECO:0000256" key="2">
    <source>
        <dbReference type="ARBA" id="ARBA00019594"/>
    </source>
</evidence>
<dbReference type="NCBIfam" id="NF038123">
    <property type="entry name" value="NF038123_dom"/>
    <property type="match status" value="1"/>
</dbReference>
<dbReference type="FunCoup" id="A0A7F5RAA7">
    <property type="interactions" value="23"/>
</dbReference>
<dbReference type="FunFam" id="2.60.40.2130:FF:000002">
    <property type="entry name" value="Putative Spondin-1"/>
    <property type="match status" value="1"/>
</dbReference>
<dbReference type="SMART" id="SM00131">
    <property type="entry name" value="KU"/>
    <property type="match status" value="1"/>
</dbReference>
<dbReference type="CDD" id="cd08544">
    <property type="entry name" value="Reeler"/>
    <property type="match status" value="1"/>
</dbReference>
<organism evidence="15 16">
    <name type="scientific">Agrilus planipennis</name>
    <name type="common">Emerald ash borer</name>
    <name type="synonym">Agrilus marcopoli</name>
    <dbReference type="NCBI Taxonomy" id="224129"/>
    <lineage>
        <taxon>Eukaryota</taxon>
        <taxon>Metazoa</taxon>
        <taxon>Ecdysozoa</taxon>
        <taxon>Arthropoda</taxon>
        <taxon>Hexapoda</taxon>
        <taxon>Insecta</taxon>
        <taxon>Pterygota</taxon>
        <taxon>Neoptera</taxon>
        <taxon>Endopterygota</taxon>
        <taxon>Coleoptera</taxon>
        <taxon>Polyphaga</taxon>
        <taxon>Elateriformia</taxon>
        <taxon>Buprestoidea</taxon>
        <taxon>Buprestidae</taxon>
        <taxon>Agrilinae</taxon>
        <taxon>Agrilus</taxon>
    </lineage>
</organism>
<dbReference type="InterPro" id="IPR000884">
    <property type="entry name" value="TSP1_rpt"/>
</dbReference>
<dbReference type="InterPro" id="IPR002223">
    <property type="entry name" value="Kunitz_BPTI"/>
</dbReference>
<accession>A0A7F5RAA7</accession>
<feature type="domain" description="BPTI/Kunitz inhibitor" evidence="12">
    <location>
        <begin position="638"/>
        <end position="688"/>
    </location>
</feature>
<dbReference type="RefSeq" id="XP_025832904.1">
    <property type="nucleotide sequence ID" value="XM_025977119.1"/>
</dbReference>
<dbReference type="SUPFAM" id="SSF57362">
    <property type="entry name" value="BPTI-like"/>
    <property type="match status" value="1"/>
</dbReference>
<dbReference type="SUPFAM" id="SSF82895">
    <property type="entry name" value="TSP-1 type 1 repeat"/>
    <property type="match status" value="5"/>
</dbReference>
<dbReference type="InterPro" id="IPR042307">
    <property type="entry name" value="Reeler_sf"/>
</dbReference>
<dbReference type="Pfam" id="PF00090">
    <property type="entry name" value="TSP_1"/>
    <property type="match status" value="4"/>
</dbReference>
<evidence type="ECO:0000259" key="13">
    <source>
        <dbReference type="PROSITE" id="PS51019"/>
    </source>
</evidence>
<evidence type="ECO:0000256" key="8">
    <source>
        <dbReference type="ARBA" id="ARBA00022889"/>
    </source>
</evidence>
<keyword evidence="8" id="KW-0130">Cell adhesion</keyword>
<evidence type="ECO:0000256" key="11">
    <source>
        <dbReference type="ARBA" id="ARBA00030964"/>
    </source>
</evidence>
<dbReference type="PROSITE" id="PS50279">
    <property type="entry name" value="BPTI_KUNITZ_2"/>
    <property type="match status" value="1"/>
</dbReference>
<dbReference type="PROSITE" id="PS50092">
    <property type="entry name" value="TSP1"/>
    <property type="match status" value="5"/>
</dbReference>
<name>A0A7F5RAA7_AGRPL</name>
<dbReference type="GO" id="GO:0004867">
    <property type="term" value="F:serine-type endopeptidase inhibitor activity"/>
    <property type="evidence" value="ECO:0007669"/>
    <property type="project" value="InterPro"/>
</dbReference>
<dbReference type="PRINTS" id="PR00759">
    <property type="entry name" value="BASICPTASE"/>
</dbReference>
<dbReference type="InterPro" id="IPR038678">
    <property type="entry name" value="Spondin_N_sf"/>
</dbReference>
<evidence type="ECO:0000259" key="14">
    <source>
        <dbReference type="PROSITE" id="PS51020"/>
    </source>
</evidence>
<gene>
    <name evidence="16" type="primary">LOC108741440</name>
</gene>
<evidence type="ECO:0000313" key="15">
    <source>
        <dbReference type="Proteomes" id="UP000192223"/>
    </source>
</evidence>
<dbReference type="Gene3D" id="2.60.40.4060">
    <property type="entry name" value="Reeler domain"/>
    <property type="match status" value="1"/>
</dbReference>
<dbReference type="Gene3D" id="2.20.100.10">
    <property type="entry name" value="Thrombospondin type-1 (TSP1) repeat"/>
    <property type="match status" value="4"/>
</dbReference>
<dbReference type="InterPro" id="IPR036880">
    <property type="entry name" value="Kunitz_BPTI_sf"/>
</dbReference>
<dbReference type="OrthoDB" id="347314at2759"/>
<dbReference type="PROSITE" id="PS51020">
    <property type="entry name" value="SPONDIN"/>
    <property type="match status" value="1"/>
</dbReference>
<dbReference type="GO" id="GO:0031012">
    <property type="term" value="C:extracellular matrix"/>
    <property type="evidence" value="ECO:0007669"/>
    <property type="project" value="TreeGrafter"/>
</dbReference>
<keyword evidence="4" id="KW-0272">Extracellular matrix</keyword>
<dbReference type="PANTHER" id="PTHR11311:SF16">
    <property type="entry name" value="SPONDIN-1"/>
    <property type="match status" value="1"/>
</dbReference>
<keyword evidence="3" id="KW-0964">Secreted</keyword>
<dbReference type="CDD" id="cd00109">
    <property type="entry name" value="Kunitz-type"/>
    <property type="match status" value="1"/>
</dbReference>
<reference evidence="16" key="1">
    <citation type="submission" date="2025-08" db="UniProtKB">
        <authorList>
            <consortium name="RefSeq"/>
        </authorList>
    </citation>
    <scope>IDENTIFICATION</scope>
    <source>
        <tissue evidence="16">Entire body</tissue>
    </source>
</reference>
<dbReference type="Pfam" id="PF06468">
    <property type="entry name" value="Spond_N"/>
    <property type="match status" value="1"/>
</dbReference>
<dbReference type="PROSITE" id="PS51019">
    <property type="entry name" value="REELIN"/>
    <property type="match status" value="1"/>
</dbReference>
<evidence type="ECO:0000259" key="12">
    <source>
        <dbReference type="PROSITE" id="PS50279"/>
    </source>
</evidence>
<dbReference type="KEGG" id="apln:108741440"/>
<keyword evidence="10" id="KW-0325">Glycoprotein</keyword>
<dbReference type="PANTHER" id="PTHR11311">
    <property type="entry name" value="SPONDIN"/>
    <property type="match status" value="1"/>
</dbReference>
<dbReference type="SMART" id="SM00209">
    <property type="entry name" value="TSP1"/>
    <property type="match status" value="5"/>
</dbReference>
<evidence type="ECO:0000256" key="6">
    <source>
        <dbReference type="ARBA" id="ARBA00022729"/>
    </source>
</evidence>
<protein>
    <recommendedName>
        <fullName evidence="2">Spondin-1</fullName>
    </recommendedName>
    <alternativeName>
        <fullName evidence="11">F-spondin</fullName>
    </alternativeName>
</protein>
<dbReference type="Pfam" id="PF00014">
    <property type="entry name" value="Kunitz_BPTI"/>
    <property type="match status" value="1"/>
</dbReference>
<dbReference type="InterPro" id="IPR036383">
    <property type="entry name" value="TSP1_rpt_sf"/>
</dbReference>
<evidence type="ECO:0000256" key="5">
    <source>
        <dbReference type="ARBA" id="ARBA00022723"/>
    </source>
</evidence>
<evidence type="ECO:0000313" key="16">
    <source>
        <dbReference type="RefSeq" id="XP_025832904.1"/>
    </source>
</evidence>
<keyword evidence="15" id="KW-1185">Reference proteome</keyword>
<dbReference type="PROSITE" id="PS00280">
    <property type="entry name" value="BPTI_KUNITZ_1"/>
    <property type="match status" value="1"/>
</dbReference>
<dbReference type="InterPro" id="IPR051418">
    <property type="entry name" value="Spondin/Thrombospondin_T1"/>
</dbReference>
<dbReference type="Gene3D" id="4.10.410.10">
    <property type="entry name" value="Pancreatic trypsin inhibitor Kunitz domain"/>
    <property type="match status" value="1"/>
</dbReference>